<gene>
    <name evidence="2" type="ORF">F2Q68_00039465</name>
</gene>
<name>A0A8S9MIU2_BRACR</name>
<dbReference type="EMBL" id="QGKW02000007">
    <property type="protein sequence ID" value="KAF2617379.1"/>
    <property type="molecule type" value="Genomic_DNA"/>
</dbReference>
<feature type="region of interest" description="Disordered" evidence="1">
    <location>
        <begin position="1"/>
        <end position="21"/>
    </location>
</feature>
<evidence type="ECO:0000313" key="2">
    <source>
        <dbReference type="EMBL" id="KAF2617379.1"/>
    </source>
</evidence>
<sequence>MVTPIEMKQEQAQSNREGESYEDGMKAGLLIQLAERGSWTARSIQLADGRVRRLARSNSTVRRVGLIQLAERVSWSVHPVQLPPLASWTMGVSLLGIRCSRPRVTFLEDLSCESFSELLRT</sequence>
<reference evidence="2" key="1">
    <citation type="submission" date="2019-12" db="EMBL/GenBank/DDBJ databases">
        <title>Genome sequencing and annotation of Brassica cretica.</title>
        <authorList>
            <person name="Studholme D.J."/>
            <person name="Sarris P.F."/>
        </authorList>
    </citation>
    <scope>NUCLEOTIDE SEQUENCE</scope>
    <source>
        <strain evidence="2">PFS-001/15</strain>
        <tissue evidence="2">Leaf</tissue>
    </source>
</reference>
<dbReference type="Proteomes" id="UP000712281">
    <property type="component" value="Unassembled WGS sequence"/>
</dbReference>
<accession>A0A8S9MIU2</accession>
<dbReference type="AlphaFoldDB" id="A0A8S9MIU2"/>
<organism evidence="2 3">
    <name type="scientific">Brassica cretica</name>
    <name type="common">Mustard</name>
    <dbReference type="NCBI Taxonomy" id="69181"/>
    <lineage>
        <taxon>Eukaryota</taxon>
        <taxon>Viridiplantae</taxon>
        <taxon>Streptophyta</taxon>
        <taxon>Embryophyta</taxon>
        <taxon>Tracheophyta</taxon>
        <taxon>Spermatophyta</taxon>
        <taxon>Magnoliopsida</taxon>
        <taxon>eudicotyledons</taxon>
        <taxon>Gunneridae</taxon>
        <taxon>Pentapetalae</taxon>
        <taxon>rosids</taxon>
        <taxon>malvids</taxon>
        <taxon>Brassicales</taxon>
        <taxon>Brassicaceae</taxon>
        <taxon>Brassiceae</taxon>
        <taxon>Brassica</taxon>
    </lineage>
</organism>
<evidence type="ECO:0000313" key="3">
    <source>
        <dbReference type="Proteomes" id="UP000712281"/>
    </source>
</evidence>
<proteinExistence type="predicted"/>
<comment type="caution">
    <text evidence="2">The sequence shown here is derived from an EMBL/GenBank/DDBJ whole genome shotgun (WGS) entry which is preliminary data.</text>
</comment>
<evidence type="ECO:0000256" key="1">
    <source>
        <dbReference type="SAM" id="MobiDB-lite"/>
    </source>
</evidence>
<protein>
    <submittedName>
        <fullName evidence="2">Uncharacterized protein</fullName>
    </submittedName>
</protein>